<dbReference type="RefSeq" id="WP_100512016.1">
    <property type="nucleotide sequence ID" value="NZ_PEBK01000001.1"/>
</dbReference>
<dbReference type="PRINTS" id="PR00781">
    <property type="entry name" value="LIPOSIGPTASE"/>
</dbReference>
<dbReference type="AlphaFoldDB" id="A0A2M9HH75"/>
<keyword evidence="7 9" id="KW-1133">Transmembrane helix</keyword>
<evidence type="ECO:0000256" key="10">
    <source>
        <dbReference type="RuleBase" id="RU004181"/>
    </source>
</evidence>
<organism evidence="11 12">
    <name type="scientific">Bifidobacterium simiarum</name>
    <dbReference type="NCBI Taxonomy" id="2045441"/>
    <lineage>
        <taxon>Bacteria</taxon>
        <taxon>Bacillati</taxon>
        <taxon>Actinomycetota</taxon>
        <taxon>Actinomycetes</taxon>
        <taxon>Bifidobacteriales</taxon>
        <taxon>Bifidobacteriaceae</taxon>
        <taxon>Bifidobacterium</taxon>
    </lineage>
</organism>
<comment type="similarity">
    <text evidence="1 9 10">Belongs to the peptidase A8 family.</text>
</comment>
<comment type="pathway">
    <text evidence="9">Protein modification; lipoprotein biosynthesis (signal peptide cleavage).</text>
</comment>
<evidence type="ECO:0000256" key="8">
    <source>
        <dbReference type="ARBA" id="ARBA00023136"/>
    </source>
</evidence>
<keyword evidence="6 9" id="KW-0378">Hydrolase</keyword>
<feature type="active site" evidence="9">
    <location>
        <position position="142"/>
    </location>
</feature>
<keyword evidence="12" id="KW-1185">Reference proteome</keyword>
<dbReference type="GO" id="GO:0004190">
    <property type="term" value="F:aspartic-type endopeptidase activity"/>
    <property type="evidence" value="ECO:0007669"/>
    <property type="project" value="UniProtKB-UniRule"/>
</dbReference>
<dbReference type="Pfam" id="PF01252">
    <property type="entry name" value="Peptidase_A8"/>
    <property type="match status" value="1"/>
</dbReference>
<evidence type="ECO:0000256" key="6">
    <source>
        <dbReference type="ARBA" id="ARBA00022801"/>
    </source>
</evidence>
<protein>
    <recommendedName>
        <fullName evidence="9">Lipoprotein signal peptidase</fullName>
        <ecNumber evidence="9">3.4.23.36</ecNumber>
    </recommendedName>
    <alternativeName>
        <fullName evidence="9">Prolipoprotein signal peptidase</fullName>
    </alternativeName>
    <alternativeName>
        <fullName evidence="9">Signal peptidase II</fullName>
        <shortName evidence="9">SPase II</shortName>
    </alternativeName>
</protein>
<dbReference type="UniPathway" id="UPA00665"/>
<proteinExistence type="inferred from homology"/>
<comment type="function">
    <text evidence="9">This protein specifically catalyzes the removal of signal peptides from prolipoproteins.</text>
</comment>
<dbReference type="PANTHER" id="PTHR33695:SF1">
    <property type="entry name" value="LIPOPROTEIN SIGNAL PEPTIDASE"/>
    <property type="match status" value="1"/>
</dbReference>
<sequence>MAELNSARRPRVHVAVFVCVALVTLVIDRVTKLMALESLSTDSSTPVVPGLLSLRLLHNPGASLGMGSSATWVISLFAMIVGVGLLVAGVITTSTPWALALSLAFSGAVGNLIDRVIYADGFLDGSVVDFLDYGWSVGNVADIWLVVAGVALVALILRSVPFRDTGREDDHAAVRRTTNEHEER</sequence>
<dbReference type="HAMAP" id="MF_00161">
    <property type="entry name" value="LspA"/>
    <property type="match status" value="1"/>
</dbReference>
<comment type="catalytic activity">
    <reaction evidence="9">
        <text>Release of signal peptides from bacterial membrane prolipoproteins. Hydrolyzes -Xaa-Yaa-Zaa-|-(S,diacylglyceryl)Cys-, in which Xaa is hydrophobic (preferably Leu), and Yaa (Ala or Ser) and Zaa (Gly or Ala) have small, neutral side chains.</text>
        <dbReference type="EC" id="3.4.23.36"/>
    </reaction>
</comment>
<feature type="transmembrane region" description="Helical" evidence="9">
    <location>
        <begin position="133"/>
        <end position="157"/>
    </location>
</feature>
<evidence type="ECO:0000256" key="4">
    <source>
        <dbReference type="ARBA" id="ARBA00022692"/>
    </source>
</evidence>
<dbReference type="EMBL" id="PEBK01000001">
    <property type="protein sequence ID" value="PJM76149.1"/>
    <property type="molecule type" value="Genomic_DNA"/>
</dbReference>
<keyword evidence="2 9" id="KW-1003">Cell membrane</keyword>
<feature type="active site" evidence="9">
    <location>
        <position position="129"/>
    </location>
</feature>
<keyword evidence="11" id="KW-0449">Lipoprotein</keyword>
<keyword evidence="3 9" id="KW-0645">Protease</keyword>
<accession>A0A2M9HH75</accession>
<keyword evidence="5 9" id="KW-0064">Aspartyl protease</keyword>
<keyword evidence="4 9" id="KW-0812">Transmembrane</keyword>
<comment type="caution">
    <text evidence="11">The sequence shown here is derived from an EMBL/GenBank/DDBJ whole genome shotgun (WGS) entry which is preliminary data.</text>
</comment>
<dbReference type="EC" id="3.4.23.36" evidence="9"/>
<evidence type="ECO:0000313" key="11">
    <source>
        <dbReference type="EMBL" id="PJM76149.1"/>
    </source>
</evidence>
<dbReference type="PANTHER" id="PTHR33695">
    <property type="entry name" value="LIPOPROTEIN SIGNAL PEPTIDASE"/>
    <property type="match status" value="1"/>
</dbReference>
<reference evidence="11 12" key="1">
    <citation type="submission" date="2017-10" db="EMBL/GenBank/DDBJ databases">
        <title>Draft genome sequences of strains TRE 1, TRE 9, TRE H and TRI 7, isolated from tamarins, belonging to four potential novel Bifidobacterium species.</title>
        <authorList>
            <person name="Mattarelli P."/>
            <person name="Modesto M."/>
            <person name="Puglisi E."/>
            <person name="Morelli L."/>
            <person name="Spezio C."/>
            <person name="Bonetti A."/>
            <person name="Sandri C."/>
        </authorList>
    </citation>
    <scope>NUCLEOTIDE SEQUENCE [LARGE SCALE GENOMIC DNA]</scope>
    <source>
        <strain evidence="12">TRI7</strain>
    </source>
</reference>
<dbReference type="GO" id="GO:0006508">
    <property type="term" value="P:proteolysis"/>
    <property type="evidence" value="ECO:0007669"/>
    <property type="project" value="UniProtKB-KW"/>
</dbReference>
<dbReference type="OrthoDB" id="4308908at2"/>
<evidence type="ECO:0000256" key="1">
    <source>
        <dbReference type="ARBA" id="ARBA00006139"/>
    </source>
</evidence>
<gene>
    <name evidence="9" type="primary">lspA</name>
    <name evidence="11" type="ORF">CSQ87_01075</name>
</gene>
<evidence type="ECO:0000256" key="7">
    <source>
        <dbReference type="ARBA" id="ARBA00022989"/>
    </source>
</evidence>
<name>A0A2M9HH75_9BIFI</name>
<evidence type="ECO:0000256" key="3">
    <source>
        <dbReference type="ARBA" id="ARBA00022670"/>
    </source>
</evidence>
<keyword evidence="8 9" id="KW-0472">Membrane</keyword>
<feature type="transmembrane region" description="Helical" evidence="9">
    <location>
        <begin position="97"/>
        <end position="113"/>
    </location>
</feature>
<evidence type="ECO:0000256" key="9">
    <source>
        <dbReference type="HAMAP-Rule" id="MF_00161"/>
    </source>
</evidence>
<evidence type="ECO:0000313" key="12">
    <source>
        <dbReference type="Proteomes" id="UP000231451"/>
    </source>
</evidence>
<dbReference type="GO" id="GO:0005886">
    <property type="term" value="C:plasma membrane"/>
    <property type="evidence" value="ECO:0007669"/>
    <property type="project" value="UniProtKB-SubCell"/>
</dbReference>
<dbReference type="Proteomes" id="UP000231451">
    <property type="component" value="Unassembled WGS sequence"/>
</dbReference>
<feature type="transmembrane region" description="Helical" evidence="9">
    <location>
        <begin position="12"/>
        <end position="30"/>
    </location>
</feature>
<feature type="transmembrane region" description="Helical" evidence="9">
    <location>
        <begin position="70"/>
        <end position="90"/>
    </location>
</feature>
<evidence type="ECO:0000256" key="2">
    <source>
        <dbReference type="ARBA" id="ARBA00022475"/>
    </source>
</evidence>
<comment type="subcellular location">
    <subcellularLocation>
        <location evidence="9">Cell membrane</location>
        <topology evidence="9">Multi-pass membrane protein</topology>
    </subcellularLocation>
</comment>
<evidence type="ECO:0000256" key="5">
    <source>
        <dbReference type="ARBA" id="ARBA00022750"/>
    </source>
</evidence>
<dbReference type="InterPro" id="IPR001872">
    <property type="entry name" value="Peptidase_A8"/>
</dbReference>